<organism evidence="1 2">
    <name type="scientific">Pseudomarimonas arenosa</name>
    <dbReference type="NCBI Taxonomy" id="2774145"/>
    <lineage>
        <taxon>Bacteria</taxon>
        <taxon>Pseudomonadati</taxon>
        <taxon>Pseudomonadota</taxon>
        <taxon>Gammaproteobacteria</taxon>
        <taxon>Lysobacterales</taxon>
        <taxon>Lysobacteraceae</taxon>
        <taxon>Pseudomarimonas</taxon>
    </lineage>
</organism>
<dbReference type="RefSeq" id="WP_192029410.1">
    <property type="nucleotide sequence ID" value="NZ_JACYTR010000015.1"/>
</dbReference>
<proteinExistence type="predicted"/>
<dbReference type="AlphaFoldDB" id="A0AAW3ZJ30"/>
<keyword evidence="2" id="KW-1185">Reference proteome</keyword>
<dbReference type="Gene3D" id="3.40.190.10">
    <property type="entry name" value="Periplasmic binding protein-like II"/>
    <property type="match status" value="2"/>
</dbReference>
<evidence type="ECO:0000313" key="2">
    <source>
        <dbReference type="Proteomes" id="UP000613768"/>
    </source>
</evidence>
<sequence length="264" mass="29488">MPFGVSGRILLWLSGLLLAPVLWAAPIRLCHNQQLSGLADREPAFLLINLLQADNPALSFEQHSLPWLRCLAMVAAGEMDAALAASHTAERGEGLRFPLDEQGLPDHRLRMYRLGYLFLRPKDAVARWNGRSFMAVERPIGVQRGHAIADYLRTLGVAVDDGTSDADALLAKLNYGRLDGIAVSQPHWRDLMAQPAWAEKLEPGGPALMQRDYFLAFSSPFVERDSERAQRIWTDIARWRESAEFRRAFAHFLGMSTSDLNASP</sequence>
<accession>A0AAW3ZJ30</accession>
<dbReference type="SUPFAM" id="SSF53850">
    <property type="entry name" value="Periplasmic binding protein-like II"/>
    <property type="match status" value="1"/>
</dbReference>
<dbReference type="Proteomes" id="UP000613768">
    <property type="component" value="Unassembled WGS sequence"/>
</dbReference>
<evidence type="ECO:0008006" key="3">
    <source>
        <dbReference type="Google" id="ProtNLM"/>
    </source>
</evidence>
<reference evidence="1 2" key="1">
    <citation type="submission" date="2020-09" db="EMBL/GenBank/DDBJ databases">
        <title>Pseudoxanthomonas sp. CAU 1598 isolated from sand of Yaerae Beach.</title>
        <authorList>
            <person name="Kim W."/>
        </authorList>
    </citation>
    <scope>NUCLEOTIDE SEQUENCE [LARGE SCALE GENOMIC DNA]</scope>
    <source>
        <strain evidence="1 2">CAU 1598</strain>
    </source>
</reference>
<name>A0AAW3ZJ30_9GAMM</name>
<dbReference type="EMBL" id="JACYTR010000015">
    <property type="protein sequence ID" value="MBD8525991.1"/>
    <property type="molecule type" value="Genomic_DNA"/>
</dbReference>
<gene>
    <name evidence="1" type="ORF">IFO71_09560</name>
</gene>
<comment type="caution">
    <text evidence="1">The sequence shown here is derived from an EMBL/GenBank/DDBJ whole genome shotgun (WGS) entry which is preliminary data.</text>
</comment>
<evidence type="ECO:0000313" key="1">
    <source>
        <dbReference type="EMBL" id="MBD8525991.1"/>
    </source>
</evidence>
<protein>
    <recommendedName>
        <fullName evidence="3">Solute-binding protein family 3/N-terminal domain-containing protein</fullName>
    </recommendedName>
</protein>